<gene>
    <name evidence="12" type="primary">CSON000557</name>
</gene>
<dbReference type="SMART" id="SM00263">
    <property type="entry name" value="LYZ1"/>
    <property type="match status" value="1"/>
</dbReference>
<evidence type="ECO:0000256" key="6">
    <source>
        <dbReference type="ARBA" id="ARBA00022801"/>
    </source>
</evidence>
<dbReference type="GO" id="GO:0031640">
    <property type="term" value="P:killing of cells of another organism"/>
    <property type="evidence" value="ECO:0007669"/>
    <property type="project" value="UniProtKB-KW"/>
</dbReference>
<dbReference type="Gene3D" id="1.10.530.10">
    <property type="match status" value="1"/>
</dbReference>
<comment type="catalytic activity">
    <reaction evidence="1">
        <text>Hydrolysis of (1-&gt;4)-beta-linkages between N-acetylmuramic acid and N-acetyl-D-glucosamine residues in a peptidoglycan and between N-acetyl-D-glucosamine residues in chitodextrins.</text>
        <dbReference type="EC" id="3.2.1.17"/>
    </reaction>
</comment>
<dbReference type="AlphaFoldDB" id="A0A336LQ21"/>
<dbReference type="InterPro" id="IPR019799">
    <property type="entry name" value="Glyco_hydro_22_CS"/>
</dbReference>
<dbReference type="PANTHER" id="PTHR11407:SF63">
    <property type="entry name" value="LYSOZYME C"/>
    <property type="match status" value="1"/>
</dbReference>
<keyword evidence="5 10" id="KW-0732">Signal</keyword>
<evidence type="ECO:0000313" key="12">
    <source>
        <dbReference type="EMBL" id="SSX20102.1"/>
    </source>
</evidence>
<feature type="domain" description="Glycosyl hydrolases family 22 (GH22)" evidence="11">
    <location>
        <begin position="93"/>
        <end position="111"/>
    </location>
</feature>
<protein>
    <recommendedName>
        <fullName evidence="2">lysozyme</fullName>
        <ecNumber evidence="2">3.2.1.17</ecNumber>
    </recommendedName>
</protein>
<dbReference type="FunFam" id="1.10.530.10:FF:000024">
    <property type="entry name" value="C-type lysozyme"/>
    <property type="match status" value="1"/>
</dbReference>
<feature type="signal peptide" evidence="10">
    <location>
        <begin position="1"/>
        <end position="24"/>
    </location>
</feature>
<evidence type="ECO:0000256" key="8">
    <source>
        <dbReference type="ARBA" id="ARBA00023295"/>
    </source>
</evidence>
<keyword evidence="6" id="KW-0378">Hydrolase</keyword>
<dbReference type="PROSITE" id="PS00128">
    <property type="entry name" value="GLYCOSYL_HYDROL_F22_1"/>
    <property type="match status" value="1"/>
</dbReference>
<dbReference type="EC" id="3.2.1.17" evidence="2"/>
<evidence type="ECO:0000256" key="3">
    <source>
        <dbReference type="ARBA" id="ARBA00022529"/>
    </source>
</evidence>
<sequence length="148" mass="16885">MVLKSSIYIAIVLLVLTKTEWIQAKEYTRCEVAKTLAKNSFPRSFLPNWVCLVEAESGRSSNKITEYSNYKSYGLFQINSKEYCKAGKKGGLCGMKCEDFIKDDIKNDIECAKTIYARKGFDGWPGWQRKCKGKPLPDITKCKKIAKF</sequence>
<evidence type="ECO:0000256" key="7">
    <source>
        <dbReference type="ARBA" id="ARBA00023157"/>
    </source>
</evidence>
<dbReference type="PANTHER" id="PTHR11407">
    <property type="entry name" value="LYSOZYME C"/>
    <property type="match status" value="1"/>
</dbReference>
<accession>A0A336LQ21</accession>
<evidence type="ECO:0000256" key="5">
    <source>
        <dbReference type="ARBA" id="ARBA00022729"/>
    </source>
</evidence>
<dbReference type="OMA" id="LMSNWIC"/>
<evidence type="ECO:0000256" key="9">
    <source>
        <dbReference type="RuleBase" id="RU004440"/>
    </source>
</evidence>
<evidence type="ECO:0000256" key="4">
    <source>
        <dbReference type="ARBA" id="ARBA00022638"/>
    </source>
</evidence>
<evidence type="ECO:0000256" key="1">
    <source>
        <dbReference type="ARBA" id="ARBA00000632"/>
    </source>
</evidence>
<evidence type="ECO:0000256" key="10">
    <source>
        <dbReference type="SAM" id="SignalP"/>
    </source>
</evidence>
<dbReference type="GO" id="GO:0003796">
    <property type="term" value="F:lysozyme activity"/>
    <property type="evidence" value="ECO:0007669"/>
    <property type="project" value="UniProtKB-EC"/>
</dbReference>
<dbReference type="CDD" id="cd16899">
    <property type="entry name" value="LYZ_C_invert"/>
    <property type="match status" value="1"/>
</dbReference>
<name>A0A336LQ21_CULSO</name>
<organism evidence="12">
    <name type="scientific">Culicoides sonorensis</name>
    <name type="common">Biting midge</name>
    <dbReference type="NCBI Taxonomy" id="179676"/>
    <lineage>
        <taxon>Eukaryota</taxon>
        <taxon>Metazoa</taxon>
        <taxon>Ecdysozoa</taxon>
        <taxon>Arthropoda</taxon>
        <taxon>Hexapoda</taxon>
        <taxon>Insecta</taxon>
        <taxon>Pterygota</taxon>
        <taxon>Neoptera</taxon>
        <taxon>Endopterygota</taxon>
        <taxon>Diptera</taxon>
        <taxon>Nematocera</taxon>
        <taxon>Chironomoidea</taxon>
        <taxon>Ceratopogonidae</taxon>
        <taxon>Ceratopogoninae</taxon>
        <taxon>Culicoides</taxon>
        <taxon>Monoculicoides</taxon>
    </lineage>
</organism>
<dbReference type="Pfam" id="PF00062">
    <property type="entry name" value="Lys"/>
    <property type="match status" value="1"/>
</dbReference>
<dbReference type="PRINTS" id="PR00135">
    <property type="entry name" value="LYZLACT"/>
</dbReference>
<feature type="chain" id="PRO_5016261691" description="lysozyme" evidence="10">
    <location>
        <begin position="25"/>
        <end position="148"/>
    </location>
</feature>
<keyword evidence="7" id="KW-1015">Disulfide bond</keyword>
<dbReference type="EMBL" id="UFQT01000108">
    <property type="protein sequence ID" value="SSX20102.1"/>
    <property type="molecule type" value="Genomic_DNA"/>
</dbReference>
<keyword evidence="4" id="KW-0081">Bacteriolytic enzyme</keyword>
<reference evidence="12" key="1">
    <citation type="submission" date="2018-07" db="EMBL/GenBank/DDBJ databases">
        <authorList>
            <person name="Quirk P.G."/>
            <person name="Krulwich T.A."/>
        </authorList>
    </citation>
    <scope>NUCLEOTIDE SEQUENCE</scope>
</reference>
<comment type="similarity">
    <text evidence="9">Belongs to the glycosyl hydrolase 22 family.</text>
</comment>
<evidence type="ECO:0000256" key="2">
    <source>
        <dbReference type="ARBA" id="ARBA00012732"/>
    </source>
</evidence>
<evidence type="ECO:0000259" key="11">
    <source>
        <dbReference type="PROSITE" id="PS00128"/>
    </source>
</evidence>
<dbReference type="PROSITE" id="PS51348">
    <property type="entry name" value="GLYCOSYL_HYDROL_F22_2"/>
    <property type="match status" value="1"/>
</dbReference>
<dbReference type="InterPro" id="IPR001916">
    <property type="entry name" value="Glyco_hydro_22"/>
</dbReference>
<proteinExistence type="inferred from homology"/>
<keyword evidence="8" id="KW-0326">Glycosidase</keyword>
<dbReference type="SUPFAM" id="SSF53955">
    <property type="entry name" value="Lysozyme-like"/>
    <property type="match status" value="1"/>
</dbReference>
<dbReference type="InterPro" id="IPR023346">
    <property type="entry name" value="Lysozyme-like_dom_sf"/>
</dbReference>
<dbReference type="GO" id="GO:0042742">
    <property type="term" value="P:defense response to bacterium"/>
    <property type="evidence" value="ECO:0007669"/>
    <property type="project" value="UniProtKB-KW"/>
</dbReference>
<dbReference type="VEuPathDB" id="VectorBase:CSON000557"/>
<keyword evidence="3" id="KW-0929">Antimicrobial</keyword>